<keyword evidence="3" id="KW-0315">Glutamine amidotransferase</keyword>
<evidence type="ECO:0000313" key="4">
    <source>
        <dbReference type="EMBL" id="EAN33649.1"/>
    </source>
</evidence>
<evidence type="ECO:0000256" key="2">
    <source>
        <dbReference type="ARBA" id="ARBA00022888"/>
    </source>
</evidence>
<evidence type="ECO:0000313" key="5">
    <source>
        <dbReference type="Proteomes" id="UP000001949"/>
    </source>
</evidence>
<dbReference type="GO" id="GO:0006529">
    <property type="term" value="P:asparagine biosynthetic process"/>
    <property type="evidence" value="ECO:0007669"/>
    <property type="project" value="UniProtKB-KW"/>
</dbReference>
<dbReference type="EMBL" id="AAGK01000001">
    <property type="protein sequence ID" value="EAN33649.1"/>
    <property type="molecule type" value="Genomic_DNA"/>
</dbReference>
<keyword evidence="5" id="KW-1185">Reference proteome</keyword>
<dbReference type="Gene3D" id="3.60.20.10">
    <property type="entry name" value="Glutamine Phosphoribosylpyrophosphate, subunit 1, domain 1"/>
    <property type="match status" value="1"/>
</dbReference>
<evidence type="ECO:0000256" key="3">
    <source>
        <dbReference type="ARBA" id="ARBA00022962"/>
    </source>
</evidence>
<dbReference type="CDD" id="cd01991">
    <property type="entry name" value="Asn_synthase_B_C"/>
    <property type="match status" value="1"/>
</dbReference>
<dbReference type="InterPro" id="IPR029055">
    <property type="entry name" value="Ntn_hydrolases_N"/>
</dbReference>
<proteinExistence type="predicted"/>
<dbReference type="InterPro" id="IPR051857">
    <property type="entry name" value="Asn_synthetase_domain"/>
</dbReference>
<name>Q4N8Q9_THEPA</name>
<organism evidence="4 5">
    <name type="scientific">Theileria parva</name>
    <name type="common">East coast fever infection agent</name>
    <dbReference type="NCBI Taxonomy" id="5875"/>
    <lineage>
        <taxon>Eukaryota</taxon>
        <taxon>Sar</taxon>
        <taxon>Alveolata</taxon>
        <taxon>Apicomplexa</taxon>
        <taxon>Aconoidasida</taxon>
        <taxon>Piroplasmida</taxon>
        <taxon>Theileriidae</taxon>
        <taxon>Theileria</taxon>
    </lineage>
</organism>
<protein>
    <recommendedName>
        <fullName evidence="6">Asparagine synthetase domain-containing protein</fullName>
    </recommendedName>
</protein>
<dbReference type="KEGG" id="tpv:TP01_0405"/>
<dbReference type="eggNOG" id="KOG0573">
    <property type="taxonomic scope" value="Eukaryota"/>
</dbReference>
<sequence length="532" mass="60419">MDGNEYIEAEFRVKDERFDASEIECKLAKFNEVALEHDSSINNSNDALYGNFSPGNQTQKLCINSVYDVLNFLSQFTGSFSLIYISLHTGRIYILKDDYGFKSLLVSFNTENKTVVISDKALNTNGKCYELPPFITLLFGKNLSMYLRPKSNIHKLTGKEFPQTLITDDLVNHVINNIHNELISSIKEICNVSGPKECVSILFSGGLDSTLISVITLSQTKFSYYQLINVCFKDSADVSEFGVAPDRITSLLSYEELVNLFPNLDIRLVLIDVSSEDYSRDEPEIFALTYPNNTHMDLNIGASLYYAGTLKGKLLSKEFFKSKDWSQMKSNISILKSINFKVTISKKNSVKSGVFMELDESQAESDSNINLSEFLSELNKYCTDIVRLWKRNFGRDDRVLNFRNLNALYPFLANNIVNSMLTLPFNPAVIVDFLDPPNWFKSLNIYRGIDANLLLNSEFLSNSSGKSVSIFINKWILREIAYMNGLRMCCNFKKRAIQFGTKSAKIFNRLHNMSNRHASNKGSNILHLYISS</sequence>
<evidence type="ECO:0008006" key="6">
    <source>
        <dbReference type="Google" id="ProtNLM"/>
    </source>
</evidence>
<dbReference type="AlphaFoldDB" id="Q4N8Q9"/>
<evidence type="ECO:0000256" key="1">
    <source>
        <dbReference type="ARBA" id="ARBA00022605"/>
    </source>
</evidence>
<dbReference type="VEuPathDB" id="PiroplasmaDB:TpMuguga_01g00405"/>
<dbReference type="Proteomes" id="UP000001949">
    <property type="component" value="Unassembled WGS sequence"/>
</dbReference>
<dbReference type="InParanoid" id="Q4N8Q9"/>
<keyword evidence="1" id="KW-0028">Amino-acid biosynthesis</keyword>
<accession>Q4N8Q9</accession>
<dbReference type="InterPro" id="IPR001962">
    <property type="entry name" value="Asn_synthase"/>
</dbReference>
<dbReference type="PANTHER" id="PTHR45937:SF1">
    <property type="entry name" value="ASPARAGINE SYNTHETASE DOMAIN-CONTAINING PROTEIN 1"/>
    <property type="match status" value="1"/>
</dbReference>
<dbReference type="GO" id="GO:0004066">
    <property type="term" value="F:asparagine synthase (glutamine-hydrolyzing) activity"/>
    <property type="evidence" value="ECO:0007669"/>
    <property type="project" value="InterPro"/>
</dbReference>
<comment type="caution">
    <text evidence="4">The sequence shown here is derived from an EMBL/GenBank/DDBJ whole genome shotgun (WGS) entry which is preliminary data.</text>
</comment>
<dbReference type="PANTHER" id="PTHR45937">
    <property type="entry name" value="ASPARAGINE SYNTHETASE DOMAIN-CONTAINING PROTEIN 1"/>
    <property type="match status" value="1"/>
</dbReference>
<dbReference type="OMA" id="PNNTHMD"/>
<dbReference type="STRING" id="5875.Q4N8Q9"/>
<keyword evidence="2" id="KW-0061">Asparagine biosynthesis</keyword>
<dbReference type="SUPFAM" id="SSF52402">
    <property type="entry name" value="Adenine nucleotide alpha hydrolases-like"/>
    <property type="match status" value="1"/>
</dbReference>
<dbReference type="Gene3D" id="3.40.50.620">
    <property type="entry name" value="HUPs"/>
    <property type="match status" value="2"/>
</dbReference>
<dbReference type="InterPro" id="IPR014729">
    <property type="entry name" value="Rossmann-like_a/b/a_fold"/>
</dbReference>
<gene>
    <name evidence="4" type="ordered locus">TP01_0405</name>
</gene>
<reference evidence="4 5" key="1">
    <citation type="journal article" date="2005" name="Science">
        <title>Genome sequence of Theileria parva, a bovine pathogen that transforms lymphocytes.</title>
        <authorList>
            <person name="Gardner M.J."/>
            <person name="Bishop R."/>
            <person name="Shah T."/>
            <person name="de Villiers E.P."/>
            <person name="Carlton J.M."/>
            <person name="Hall N."/>
            <person name="Ren Q."/>
            <person name="Paulsen I.T."/>
            <person name="Pain A."/>
            <person name="Berriman M."/>
            <person name="Wilson R.J.M."/>
            <person name="Sato S."/>
            <person name="Ralph S.A."/>
            <person name="Mann D.J."/>
            <person name="Xiong Z."/>
            <person name="Shallom S.J."/>
            <person name="Weidman J."/>
            <person name="Jiang L."/>
            <person name="Lynn J."/>
            <person name="Weaver B."/>
            <person name="Shoaibi A."/>
            <person name="Domingo A.R."/>
            <person name="Wasawo D."/>
            <person name="Crabtree J."/>
            <person name="Wortman J.R."/>
            <person name="Haas B."/>
            <person name="Angiuoli S.V."/>
            <person name="Creasy T.H."/>
            <person name="Lu C."/>
            <person name="Suh B."/>
            <person name="Silva J.C."/>
            <person name="Utterback T.R."/>
            <person name="Feldblyum T.V."/>
            <person name="Pertea M."/>
            <person name="Allen J."/>
            <person name="Nierman W.C."/>
            <person name="Taracha E.L.N."/>
            <person name="Salzberg S.L."/>
            <person name="White O.R."/>
            <person name="Fitzhugh H.A."/>
            <person name="Morzaria S."/>
            <person name="Venter J.C."/>
            <person name="Fraser C.M."/>
            <person name="Nene V."/>
        </authorList>
    </citation>
    <scope>NUCLEOTIDE SEQUENCE [LARGE SCALE GENOMIC DNA]</scope>
    <source>
        <strain evidence="4 5">Muguga</strain>
    </source>
</reference>